<evidence type="ECO:0000313" key="2">
    <source>
        <dbReference type="EMBL" id="KAB1214285.1"/>
    </source>
</evidence>
<dbReference type="PANTHER" id="PTHR46619">
    <property type="entry name" value="RNA RECOGNITION MOTIF XS DOMAIN PROTEIN-RELATED"/>
    <property type="match status" value="1"/>
</dbReference>
<name>A0A6A1VNP1_9ROSI</name>
<dbReference type="InterPro" id="IPR005380">
    <property type="entry name" value="XS_domain"/>
</dbReference>
<dbReference type="OrthoDB" id="1915348at2759"/>
<dbReference type="AlphaFoldDB" id="A0A6A1VNP1"/>
<dbReference type="InterPro" id="IPR038588">
    <property type="entry name" value="XS_domain_sf"/>
</dbReference>
<dbReference type="Gene3D" id="3.30.70.2890">
    <property type="entry name" value="XS domain"/>
    <property type="match status" value="2"/>
</dbReference>
<dbReference type="PANTHER" id="PTHR46619:SF3">
    <property type="entry name" value="RNA RECOGNITION MOTIF XS DOMAIN PROTEIN"/>
    <property type="match status" value="1"/>
</dbReference>
<feature type="domain" description="XS" evidence="1">
    <location>
        <begin position="74"/>
        <end position="119"/>
    </location>
</feature>
<dbReference type="EMBL" id="RXIC02000023">
    <property type="protein sequence ID" value="KAB1214285.1"/>
    <property type="molecule type" value="Genomic_DNA"/>
</dbReference>
<organism evidence="2 3">
    <name type="scientific">Morella rubra</name>
    <name type="common">Chinese bayberry</name>
    <dbReference type="NCBI Taxonomy" id="262757"/>
    <lineage>
        <taxon>Eukaryota</taxon>
        <taxon>Viridiplantae</taxon>
        <taxon>Streptophyta</taxon>
        <taxon>Embryophyta</taxon>
        <taxon>Tracheophyta</taxon>
        <taxon>Spermatophyta</taxon>
        <taxon>Magnoliopsida</taxon>
        <taxon>eudicotyledons</taxon>
        <taxon>Gunneridae</taxon>
        <taxon>Pentapetalae</taxon>
        <taxon>rosids</taxon>
        <taxon>fabids</taxon>
        <taxon>Fagales</taxon>
        <taxon>Myricaceae</taxon>
        <taxon>Morella</taxon>
    </lineage>
</organism>
<gene>
    <name evidence="2" type="ORF">CJ030_MR5G000428</name>
</gene>
<dbReference type="GO" id="GO:0031047">
    <property type="term" value="P:regulatory ncRNA-mediated gene silencing"/>
    <property type="evidence" value="ECO:0007669"/>
    <property type="project" value="InterPro"/>
</dbReference>
<evidence type="ECO:0000259" key="1">
    <source>
        <dbReference type="Pfam" id="PF03468"/>
    </source>
</evidence>
<reference evidence="2 3" key="1">
    <citation type="journal article" date="2019" name="Plant Biotechnol. J.">
        <title>The red bayberry genome and genetic basis of sex determination.</title>
        <authorList>
            <person name="Jia H.M."/>
            <person name="Jia H.J."/>
            <person name="Cai Q.L."/>
            <person name="Wang Y."/>
            <person name="Zhao H.B."/>
            <person name="Yang W.F."/>
            <person name="Wang G.Y."/>
            <person name="Li Y.H."/>
            <person name="Zhan D.L."/>
            <person name="Shen Y.T."/>
            <person name="Niu Q.F."/>
            <person name="Chang L."/>
            <person name="Qiu J."/>
            <person name="Zhao L."/>
            <person name="Xie H.B."/>
            <person name="Fu W.Y."/>
            <person name="Jin J."/>
            <person name="Li X.W."/>
            <person name="Jiao Y."/>
            <person name="Zhou C.C."/>
            <person name="Tu T."/>
            <person name="Chai C.Y."/>
            <person name="Gao J.L."/>
            <person name="Fan L.J."/>
            <person name="van de Weg E."/>
            <person name="Wang J.Y."/>
            <person name="Gao Z.S."/>
        </authorList>
    </citation>
    <scope>NUCLEOTIDE SEQUENCE [LARGE SCALE GENOMIC DNA]</scope>
    <source>
        <tissue evidence="2">Leaves</tissue>
    </source>
</reference>
<comment type="caution">
    <text evidence="2">The sequence shown here is derived from an EMBL/GenBank/DDBJ whole genome shotgun (WGS) entry which is preliminary data.</text>
</comment>
<accession>A0A6A1VNP1</accession>
<keyword evidence="3" id="KW-1185">Reference proteome</keyword>
<sequence>MANGSKLVRSSKDFPDMHGLIMHAYNSDNADSRVDHLGLHKALCVLMGWNYSKPPDNSKTYQFLAADEAAANWDDLIIWPPVVIIHNTITGKGKDGRMEGLGNKAMDNKIRAYLRLQIKAGGQRLTRIYFEHNLKLKQDVLARSTRYPNKITTIRAEIDLAYARSISDYQYLGFAGGKSKSVYGRDGHLGTTLVKFSGDQPGLKEAMRFAEFFEKENHGRKAWARVQPLTFGRDDEKNPNLMRVDEKTGEKMRIFYGYLGTASDLDKVDADTRKKVVIESRREYLSR</sequence>
<dbReference type="Pfam" id="PF03468">
    <property type="entry name" value="XS"/>
    <property type="match status" value="2"/>
</dbReference>
<evidence type="ECO:0000313" key="3">
    <source>
        <dbReference type="Proteomes" id="UP000516437"/>
    </source>
</evidence>
<feature type="domain" description="XS" evidence="1">
    <location>
        <begin position="172"/>
        <end position="266"/>
    </location>
</feature>
<protein>
    <recommendedName>
        <fullName evidence="1">XS domain-containing protein</fullName>
    </recommendedName>
</protein>
<proteinExistence type="predicted"/>
<dbReference type="Proteomes" id="UP000516437">
    <property type="component" value="Chromosome 5"/>
</dbReference>